<dbReference type="PANTHER" id="PTHR42933">
    <property type="entry name" value="SLR6095 PROTEIN"/>
    <property type="match status" value="1"/>
</dbReference>
<evidence type="ECO:0000256" key="6">
    <source>
        <dbReference type="ARBA" id="ARBA00047942"/>
    </source>
</evidence>
<feature type="domain" description="DNA methylase adenine-specific" evidence="8">
    <location>
        <begin position="2"/>
        <end position="51"/>
    </location>
</feature>
<keyword evidence="4" id="KW-0949">S-adenosyl-L-methionine</keyword>
<dbReference type="SUPFAM" id="SSF53335">
    <property type="entry name" value="S-adenosyl-L-methionine-dependent methyltransferases"/>
    <property type="match status" value="1"/>
</dbReference>
<evidence type="ECO:0000256" key="2">
    <source>
        <dbReference type="ARBA" id="ARBA00022603"/>
    </source>
</evidence>
<sequence>MLQEKDIAKIVDTYIERTNEKGYSHKASQKEIKENEYNLNIPRYIEAIDEEIAQDVDAHLYGGIPLHQIEQLTVLHNMTKDVLYDALQEVRPGYVELTASIDTLTEDVLADKTVQKQTQALKEALHIYMNTYWEKLKTVHDVNDIEPLKDEMLTEIKQLLKQFKHVSTYAGYQIIAELWEDMLAEDTEKIAISDFYTVGRTREANMVIKGSGKTKRTEQDGWIGAIVPNELILKELYAEELAEVEGKEESLTSITDEINELVEAAKVEESDEEATLGDALNAREDDFTLTAVKAEMKNVAIESSEYELLNQVKKLLEEKSVLTKDIKAKEKALNEQVEDKIENLTDDEIDQLMYQKWFGDLTNNITQLIEIPLKNELDTLKELQARYAATLETIEKEGQSLEAQFEKMLSELVVTE</sequence>
<dbReference type="REBASE" id="145025">
    <property type="entry name" value="M.SjeMJ3ORF12525P"/>
</dbReference>
<dbReference type="KEGG" id="sje:AAV35_012525"/>
<dbReference type="AlphaFoldDB" id="A0AAC9NNC7"/>
<dbReference type="Gene3D" id="3.40.50.150">
    <property type="entry name" value="Vaccinia Virus protein VP39"/>
    <property type="match status" value="1"/>
</dbReference>
<name>A0AAC9NNC7_9BACI</name>
<evidence type="ECO:0000313" key="9">
    <source>
        <dbReference type="EMBL" id="APC65609.1"/>
    </source>
</evidence>
<feature type="coiled-coil region" evidence="7">
    <location>
        <begin position="373"/>
        <end position="411"/>
    </location>
</feature>
<dbReference type="GO" id="GO:0003677">
    <property type="term" value="F:DNA binding"/>
    <property type="evidence" value="ECO:0007669"/>
    <property type="project" value="InterPro"/>
</dbReference>
<dbReference type="Proteomes" id="UP000092654">
    <property type="component" value="Chromosome"/>
</dbReference>
<dbReference type="EC" id="2.1.1.72" evidence="1"/>
<gene>
    <name evidence="9" type="ORF">AAV35_012525</name>
</gene>
<dbReference type="PANTHER" id="PTHR42933:SF3">
    <property type="entry name" value="TYPE I RESTRICTION ENZYME MJAVIII METHYLASE SUBUNIT"/>
    <property type="match status" value="1"/>
</dbReference>
<dbReference type="Pfam" id="PF02384">
    <property type="entry name" value="N6_Mtase"/>
    <property type="match status" value="1"/>
</dbReference>
<proteinExistence type="predicted"/>
<accession>A0AAC9NNC7</accession>
<feature type="coiled-coil region" evidence="7">
    <location>
        <begin position="312"/>
        <end position="347"/>
    </location>
</feature>
<dbReference type="InterPro" id="IPR003356">
    <property type="entry name" value="DNA_methylase_A-5"/>
</dbReference>
<protein>
    <recommendedName>
        <fullName evidence="1">site-specific DNA-methyltransferase (adenine-specific)</fullName>
        <ecNumber evidence="1">2.1.1.72</ecNumber>
    </recommendedName>
</protein>
<evidence type="ECO:0000256" key="3">
    <source>
        <dbReference type="ARBA" id="ARBA00022679"/>
    </source>
</evidence>
<evidence type="ECO:0000256" key="4">
    <source>
        <dbReference type="ARBA" id="ARBA00022691"/>
    </source>
</evidence>
<evidence type="ECO:0000313" key="10">
    <source>
        <dbReference type="Proteomes" id="UP000092654"/>
    </source>
</evidence>
<keyword evidence="3" id="KW-0808">Transferase</keyword>
<comment type="catalytic activity">
    <reaction evidence="6">
        <text>a 2'-deoxyadenosine in DNA + S-adenosyl-L-methionine = an N(6)-methyl-2'-deoxyadenosine in DNA + S-adenosyl-L-homocysteine + H(+)</text>
        <dbReference type="Rhea" id="RHEA:15197"/>
        <dbReference type="Rhea" id="RHEA-COMP:12418"/>
        <dbReference type="Rhea" id="RHEA-COMP:12419"/>
        <dbReference type="ChEBI" id="CHEBI:15378"/>
        <dbReference type="ChEBI" id="CHEBI:57856"/>
        <dbReference type="ChEBI" id="CHEBI:59789"/>
        <dbReference type="ChEBI" id="CHEBI:90615"/>
        <dbReference type="ChEBI" id="CHEBI:90616"/>
        <dbReference type="EC" id="2.1.1.72"/>
    </reaction>
</comment>
<reference evidence="10" key="1">
    <citation type="submission" date="2015-06" db="EMBL/GenBank/DDBJ databases">
        <title>Salimicrobium jeotgali MJ3, isolated from Myulchi jeot, a traditional Korean fermented seafood.</title>
        <authorList>
            <person name="Kim K.H."/>
            <person name="Jeon C.O."/>
            <person name="Jin H.M."/>
        </authorList>
    </citation>
    <scope>NUCLEOTIDE SEQUENCE [LARGE SCALE GENOMIC DNA]</scope>
    <source>
        <strain evidence="10">MJ3</strain>
    </source>
</reference>
<dbReference type="InterPro" id="IPR051537">
    <property type="entry name" value="DNA_Adenine_Mtase"/>
</dbReference>
<dbReference type="GO" id="GO:0009007">
    <property type="term" value="F:site-specific DNA-methyltransferase (adenine-specific) activity"/>
    <property type="evidence" value="ECO:0007669"/>
    <property type="project" value="UniProtKB-EC"/>
</dbReference>
<dbReference type="GO" id="GO:0032259">
    <property type="term" value="P:methylation"/>
    <property type="evidence" value="ECO:0007669"/>
    <property type="project" value="UniProtKB-KW"/>
</dbReference>
<evidence type="ECO:0000256" key="5">
    <source>
        <dbReference type="ARBA" id="ARBA00022747"/>
    </source>
</evidence>
<dbReference type="GO" id="GO:0009307">
    <property type="term" value="P:DNA restriction-modification system"/>
    <property type="evidence" value="ECO:0007669"/>
    <property type="project" value="UniProtKB-KW"/>
</dbReference>
<organism evidence="9 10">
    <name type="scientific">Salimicrobium jeotgali</name>
    <dbReference type="NCBI Taxonomy" id="1230341"/>
    <lineage>
        <taxon>Bacteria</taxon>
        <taxon>Bacillati</taxon>
        <taxon>Bacillota</taxon>
        <taxon>Bacilli</taxon>
        <taxon>Bacillales</taxon>
        <taxon>Bacillaceae</taxon>
        <taxon>Salimicrobium</taxon>
    </lineage>
</organism>
<evidence type="ECO:0000259" key="8">
    <source>
        <dbReference type="Pfam" id="PF02384"/>
    </source>
</evidence>
<evidence type="ECO:0000256" key="7">
    <source>
        <dbReference type="SAM" id="Coils"/>
    </source>
</evidence>
<keyword evidence="5" id="KW-0680">Restriction system</keyword>
<dbReference type="GO" id="GO:0008170">
    <property type="term" value="F:N-methyltransferase activity"/>
    <property type="evidence" value="ECO:0007669"/>
    <property type="project" value="InterPro"/>
</dbReference>
<evidence type="ECO:0000256" key="1">
    <source>
        <dbReference type="ARBA" id="ARBA00011900"/>
    </source>
</evidence>
<dbReference type="InterPro" id="IPR029063">
    <property type="entry name" value="SAM-dependent_MTases_sf"/>
</dbReference>
<dbReference type="EMBL" id="CP011361">
    <property type="protein sequence ID" value="APC65609.1"/>
    <property type="molecule type" value="Genomic_DNA"/>
</dbReference>
<keyword evidence="7" id="KW-0175">Coiled coil</keyword>
<keyword evidence="2" id="KW-0489">Methyltransferase</keyword>